<proteinExistence type="predicted"/>
<dbReference type="Proteomes" id="UP000812672">
    <property type="component" value="Unassembled WGS sequence"/>
</dbReference>
<evidence type="ECO:0000313" key="1">
    <source>
        <dbReference type="EMBL" id="MBU6081259.1"/>
    </source>
</evidence>
<evidence type="ECO:0008006" key="3">
    <source>
        <dbReference type="Google" id="ProtNLM"/>
    </source>
</evidence>
<gene>
    <name evidence="1" type="ORF">KQ486_09575</name>
</gene>
<protein>
    <recommendedName>
        <fullName evidence="3">Uracil-DNA glycosylase</fullName>
    </recommendedName>
</protein>
<dbReference type="EMBL" id="JAHLZF010000013">
    <property type="protein sequence ID" value="MBU6081259.1"/>
    <property type="molecule type" value="Genomic_DNA"/>
</dbReference>
<name>A0ABS6GQ74_9BACI</name>
<sequence>MKDYHCCATCIHFEVYRTEDGRPKTRCSRLGYDTDPTYKFNCWTPKDRIKKLMEKEK</sequence>
<dbReference type="RefSeq" id="WP_216687478.1">
    <property type="nucleotide sequence ID" value="NZ_CAUPKR010000011.1"/>
</dbReference>
<accession>A0ABS6GQ74</accession>
<reference evidence="1 2" key="1">
    <citation type="journal article" date="2011" name="Int. J. Syst. Evol. Microbiol.">
        <title>Allobacillus halotolerans gen. nov., sp. nov. isolated from shrimp paste.</title>
        <authorList>
            <person name="Sheu S.Y."/>
            <person name="Arun A.B."/>
            <person name="Jiang S.R."/>
            <person name="Young C.C."/>
            <person name="Chen W.M."/>
        </authorList>
    </citation>
    <scope>NUCLEOTIDE SEQUENCE [LARGE SCALE GENOMIC DNA]</scope>
    <source>
        <strain evidence="1 2">LMG 24826</strain>
    </source>
</reference>
<keyword evidence="2" id="KW-1185">Reference proteome</keyword>
<organism evidence="1 2">
    <name type="scientific">Allobacillus halotolerans</name>
    <dbReference type="NCBI Taxonomy" id="570278"/>
    <lineage>
        <taxon>Bacteria</taxon>
        <taxon>Bacillati</taxon>
        <taxon>Bacillota</taxon>
        <taxon>Bacilli</taxon>
        <taxon>Bacillales</taxon>
        <taxon>Bacillaceae</taxon>
        <taxon>Allobacillus</taxon>
    </lineage>
</organism>
<comment type="caution">
    <text evidence="1">The sequence shown here is derived from an EMBL/GenBank/DDBJ whole genome shotgun (WGS) entry which is preliminary data.</text>
</comment>
<evidence type="ECO:0000313" key="2">
    <source>
        <dbReference type="Proteomes" id="UP000812672"/>
    </source>
</evidence>